<organism evidence="1 2">
    <name type="scientific">Listeria booriae</name>
    <dbReference type="NCBI Taxonomy" id="1552123"/>
    <lineage>
        <taxon>Bacteria</taxon>
        <taxon>Bacillati</taxon>
        <taxon>Bacillota</taxon>
        <taxon>Bacilli</taxon>
        <taxon>Bacillales</taxon>
        <taxon>Listeriaceae</taxon>
        <taxon>Listeria</taxon>
    </lineage>
</organism>
<comment type="caution">
    <text evidence="1">The sequence shown here is derived from an EMBL/GenBank/DDBJ whole genome shotgun (WGS) entry which is preliminary data.</text>
</comment>
<reference evidence="1 2" key="1">
    <citation type="submission" date="2020-03" db="EMBL/GenBank/DDBJ databases">
        <title>Soil Listeria distribution.</title>
        <authorList>
            <person name="Liao J."/>
            <person name="Wiedmann M."/>
        </authorList>
    </citation>
    <scope>NUCLEOTIDE SEQUENCE [LARGE SCALE GENOMIC DNA]</scope>
    <source>
        <strain evidence="1 2">FSL L7-0039</strain>
    </source>
</reference>
<accession>A0A7X0ZXV6</accession>
<dbReference type="RefSeq" id="WP_185522490.1">
    <property type="nucleotide sequence ID" value="NZ_JAARYE010000010.1"/>
</dbReference>
<evidence type="ECO:0000313" key="2">
    <source>
        <dbReference type="Proteomes" id="UP000565628"/>
    </source>
</evidence>
<dbReference type="AlphaFoldDB" id="A0A7X0ZXV6"/>
<sequence length="78" mass="9219">MKKERLYRLNDPDLMTSSEASERWGLAQSYVRQMFIKYPDKFKPGTYRKFGKVFIITKEGMEHLTGKKELKDRENGGI</sequence>
<dbReference type="EMBL" id="JAASWV010000040">
    <property type="protein sequence ID" value="MBC2312511.1"/>
    <property type="molecule type" value="Genomic_DNA"/>
</dbReference>
<dbReference type="Pfam" id="PF20038">
    <property type="entry name" value="HTH_59"/>
    <property type="match status" value="1"/>
</dbReference>
<evidence type="ECO:0000313" key="1">
    <source>
        <dbReference type="EMBL" id="MBC2312511.1"/>
    </source>
</evidence>
<name>A0A7X0ZXV6_9LIST</name>
<dbReference type="Proteomes" id="UP000565628">
    <property type="component" value="Unassembled WGS sequence"/>
</dbReference>
<gene>
    <name evidence="1" type="ORF">HCJ81_16770</name>
</gene>
<dbReference type="InterPro" id="IPR045403">
    <property type="entry name" value="HTH_59_Firmicutes_type"/>
</dbReference>
<protein>
    <submittedName>
        <fullName evidence="1">Uncharacterized protein</fullName>
    </submittedName>
</protein>
<proteinExistence type="predicted"/>